<dbReference type="PANTHER" id="PTHR30246:SF1">
    <property type="entry name" value="2-DEHYDRO-3-DEOXY-6-PHOSPHOGALACTONATE ALDOLASE-RELATED"/>
    <property type="match status" value="1"/>
</dbReference>
<dbReference type="RefSeq" id="WP_171321629.1">
    <property type="nucleotide sequence ID" value="NZ_JABFBC010000001.1"/>
</dbReference>
<keyword evidence="6 9" id="KW-0456">Lyase</keyword>
<dbReference type="PROSITE" id="PS00160">
    <property type="entry name" value="ALDOLASE_KDPG_KHG_2"/>
    <property type="match status" value="1"/>
</dbReference>
<evidence type="ECO:0000256" key="7">
    <source>
        <dbReference type="ARBA" id="ARBA00023270"/>
    </source>
</evidence>
<accession>A0A849KQ99</accession>
<evidence type="ECO:0000313" key="9">
    <source>
        <dbReference type="EMBL" id="NNU79009.1"/>
    </source>
</evidence>
<comment type="caution">
    <text evidence="9">The sequence shown here is derived from an EMBL/GenBank/DDBJ whole genome shotgun (WGS) entry which is preliminary data.</text>
</comment>
<evidence type="ECO:0000256" key="2">
    <source>
        <dbReference type="ARBA" id="ARBA00004736"/>
    </source>
</evidence>
<dbReference type="PROSITE" id="PS00159">
    <property type="entry name" value="ALDOLASE_KDPG_KHG_1"/>
    <property type="match status" value="1"/>
</dbReference>
<dbReference type="AlphaFoldDB" id="A0A849KQ99"/>
<evidence type="ECO:0000313" key="10">
    <source>
        <dbReference type="Proteomes" id="UP000572377"/>
    </source>
</evidence>
<comment type="subunit">
    <text evidence="4">Homotrimer.</text>
</comment>
<evidence type="ECO:0000256" key="6">
    <source>
        <dbReference type="ARBA" id="ARBA00023239"/>
    </source>
</evidence>
<keyword evidence="10" id="KW-1185">Reference proteome</keyword>
<dbReference type="CDD" id="cd00452">
    <property type="entry name" value="KDPG_aldolase"/>
    <property type="match status" value="1"/>
</dbReference>
<dbReference type="Pfam" id="PF01081">
    <property type="entry name" value="Aldolase"/>
    <property type="match status" value="1"/>
</dbReference>
<keyword evidence="8" id="KW-0119">Carbohydrate metabolism</keyword>
<dbReference type="EMBL" id="JABFBC010000001">
    <property type="protein sequence ID" value="NNU79009.1"/>
    <property type="molecule type" value="Genomic_DNA"/>
</dbReference>
<comment type="similarity">
    <text evidence="3">Belongs to the KHG/KDPG aldolase family.</text>
</comment>
<name>A0A849KQ99_9RHOB</name>
<comment type="pathway">
    <text evidence="2">Carbohydrate acid metabolism; 2-dehydro-3-deoxy-D-gluconate degradation; D-glyceraldehyde 3-phosphate and pyruvate from 2-dehydro-3-deoxy-D-gluconate: step 2/2.</text>
</comment>
<dbReference type="NCBIfam" id="NF004325">
    <property type="entry name" value="PRK05718.1"/>
    <property type="match status" value="1"/>
</dbReference>
<dbReference type="Gene3D" id="3.20.20.70">
    <property type="entry name" value="Aldolase class I"/>
    <property type="match status" value="1"/>
</dbReference>
<evidence type="ECO:0000256" key="3">
    <source>
        <dbReference type="ARBA" id="ARBA00006906"/>
    </source>
</evidence>
<dbReference type="EC" id="4.1.2.14" evidence="5"/>
<reference evidence="9 10" key="1">
    <citation type="submission" date="2020-05" db="EMBL/GenBank/DDBJ databases">
        <title>Gimesia benthica sp. nov., a novel planctomycete isolated from a deep-sea water sample of the Northwest Indian Ocean.</title>
        <authorList>
            <person name="Wang J."/>
            <person name="Ruan C."/>
            <person name="Song L."/>
            <person name="Zhu Y."/>
            <person name="Li A."/>
            <person name="Zheng X."/>
            <person name="Wang L."/>
            <person name="Lu Z."/>
            <person name="Huang Y."/>
            <person name="Du W."/>
            <person name="Zhou Y."/>
            <person name="Huang L."/>
            <person name="Dai X."/>
        </authorList>
    </citation>
    <scope>NUCLEOTIDE SEQUENCE [LARGE SCALE GENOMIC DNA]</scope>
    <source>
        <strain evidence="9 10">YYQ-30</strain>
    </source>
</reference>
<protein>
    <recommendedName>
        <fullName evidence="5">2-dehydro-3-deoxy-phosphogluconate aldolase</fullName>
        <ecNumber evidence="5">4.1.2.14</ecNumber>
    </recommendedName>
</protein>
<dbReference type="SUPFAM" id="SSF51569">
    <property type="entry name" value="Aldolase"/>
    <property type="match status" value="1"/>
</dbReference>
<comment type="catalytic activity">
    <reaction evidence="1">
        <text>2-dehydro-3-deoxy-6-phospho-D-gluconate = D-glyceraldehyde 3-phosphate + pyruvate</text>
        <dbReference type="Rhea" id="RHEA:17089"/>
        <dbReference type="ChEBI" id="CHEBI:15361"/>
        <dbReference type="ChEBI" id="CHEBI:57569"/>
        <dbReference type="ChEBI" id="CHEBI:59776"/>
        <dbReference type="EC" id="4.1.2.14"/>
    </reaction>
</comment>
<dbReference type="NCBIfam" id="TIGR01182">
    <property type="entry name" value="eda"/>
    <property type="match status" value="1"/>
</dbReference>
<proteinExistence type="inferred from homology"/>
<sequence length="218" mass="22299">MPITPHEASRATREIAALAPIIPVIVVKDASHARPMAEALVAGGLPALEVTLRTPAALDAIRAMADVPGGVVGAGTLVTAQDVRNAVAAGAKFGVSPGVTDELLAACEEEGLPLLAGAATATEAMRMLARGYDFLKFFPAEASGGAPALKAIGAPLPQIAFCPTGGVTPANAGEYLALSNVLCAGGSWVAPQQMVDEGRWDEIELLAREASKLERVRK</sequence>
<dbReference type="InterPro" id="IPR031338">
    <property type="entry name" value="KDPG/KHG_AS_2"/>
</dbReference>
<dbReference type="GO" id="GO:0008675">
    <property type="term" value="F:2-dehydro-3-deoxy-phosphogluconate aldolase activity"/>
    <property type="evidence" value="ECO:0007669"/>
    <property type="project" value="UniProtKB-EC"/>
</dbReference>
<dbReference type="PANTHER" id="PTHR30246">
    <property type="entry name" value="2-KETO-3-DEOXY-6-PHOSPHOGLUCONATE ALDOLASE"/>
    <property type="match status" value="1"/>
</dbReference>
<dbReference type="InterPro" id="IPR031337">
    <property type="entry name" value="KDPG/KHG_AS_1"/>
</dbReference>
<evidence type="ECO:0000256" key="4">
    <source>
        <dbReference type="ARBA" id="ARBA00011233"/>
    </source>
</evidence>
<evidence type="ECO:0000256" key="1">
    <source>
        <dbReference type="ARBA" id="ARBA00000654"/>
    </source>
</evidence>
<evidence type="ECO:0000256" key="8">
    <source>
        <dbReference type="ARBA" id="ARBA00023277"/>
    </source>
</evidence>
<keyword evidence="7" id="KW-0704">Schiff base</keyword>
<evidence type="ECO:0000256" key="5">
    <source>
        <dbReference type="ARBA" id="ARBA00013063"/>
    </source>
</evidence>
<gene>
    <name evidence="9" type="primary">eda</name>
    <name evidence="9" type="ORF">HMH01_01035</name>
</gene>
<dbReference type="InterPro" id="IPR013785">
    <property type="entry name" value="Aldolase_TIM"/>
</dbReference>
<dbReference type="InterPro" id="IPR000887">
    <property type="entry name" value="Aldlse_KDPG_KHG"/>
</dbReference>
<organism evidence="9 10">
    <name type="scientific">Halovulum dunhuangense</name>
    <dbReference type="NCBI Taxonomy" id="1505036"/>
    <lineage>
        <taxon>Bacteria</taxon>
        <taxon>Pseudomonadati</taxon>
        <taxon>Pseudomonadota</taxon>
        <taxon>Alphaproteobacteria</taxon>
        <taxon>Rhodobacterales</taxon>
        <taxon>Paracoccaceae</taxon>
        <taxon>Halovulum</taxon>
    </lineage>
</organism>
<dbReference type="Proteomes" id="UP000572377">
    <property type="component" value="Unassembled WGS sequence"/>
</dbReference>